<gene>
    <name evidence="1" type="ORF">SAMN05444682_104125</name>
</gene>
<dbReference type="EMBL" id="FOQO01000004">
    <property type="protein sequence ID" value="SFI48292.1"/>
    <property type="molecule type" value="Genomic_DNA"/>
</dbReference>
<dbReference type="OrthoDB" id="714262at2"/>
<accession>A0A1I3IK45</accession>
<reference evidence="1 2" key="1">
    <citation type="submission" date="2016-10" db="EMBL/GenBank/DDBJ databases">
        <authorList>
            <person name="de Groot N.N."/>
        </authorList>
    </citation>
    <scope>NUCLEOTIDE SEQUENCE [LARGE SCALE GENOMIC DNA]</scope>
    <source>
        <strain evidence="1 2">RK1</strain>
    </source>
</reference>
<keyword evidence="2" id="KW-1185">Reference proteome</keyword>
<sequence>MYHRCFPIFRYLPLLLCCAFPFQKGWSQNLEGIVYDQHTGEAVRGVSITWGTMRTVSDIAGRFRLPNSTRFPVMLTASHIGYDSVTIKLYALPDTLLRIFLSGKTFDLDEVTVLGKRNSVQDSLWMRREFNDQFNFKPVKPWESLTLSPVGIGVNLNVLFASFSREQKQAKRLKSALIRDEREDYVDRRFTKATIQTQTEIRDDELDVFHWYFRPTYDQLMDFNEYDLLLYIQESYRDFRAHRDKYPKNVPSLDREP</sequence>
<dbReference type="Proteomes" id="UP000198670">
    <property type="component" value="Unassembled WGS sequence"/>
</dbReference>
<dbReference type="InterPro" id="IPR008969">
    <property type="entry name" value="CarboxyPept-like_regulatory"/>
</dbReference>
<evidence type="ECO:0000313" key="2">
    <source>
        <dbReference type="Proteomes" id="UP000198670"/>
    </source>
</evidence>
<dbReference type="RefSeq" id="WP_090626395.1">
    <property type="nucleotide sequence ID" value="NZ_FOQO01000004.1"/>
</dbReference>
<dbReference type="Pfam" id="PF13715">
    <property type="entry name" value="CarbopepD_reg_2"/>
    <property type="match status" value="1"/>
</dbReference>
<name>A0A1I3IK45_9SPHI</name>
<organism evidence="1 2">
    <name type="scientific">Parapedobacter indicus</name>
    <dbReference type="NCBI Taxonomy" id="1477437"/>
    <lineage>
        <taxon>Bacteria</taxon>
        <taxon>Pseudomonadati</taxon>
        <taxon>Bacteroidota</taxon>
        <taxon>Sphingobacteriia</taxon>
        <taxon>Sphingobacteriales</taxon>
        <taxon>Sphingobacteriaceae</taxon>
        <taxon>Parapedobacter</taxon>
    </lineage>
</organism>
<dbReference type="AlphaFoldDB" id="A0A1I3IK45"/>
<evidence type="ECO:0000313" key="1">
    <source>
        <dbReference type="EMBL" id="SFI48292.1"/>
    </source>
</evidence>
<dbReference type="STRING" id="1477437.SAMN05444682_104125"/>
<dbReference type="SUPFAM" id="SSF49464">
    <property type="entry name" value="Carboxypeptidase regulatory domain-like"/>
    <property type="match status" value="1"/>
</dbReference>
<proteinExistence type="predicted"/>
<protein>
    <submittedName>
        <fullName evidence="1">CarboxypepD_reg-like domain-containing protein</fullName>
    </submittedName>
</protein>